<organism evidence="2 3">
    <name type="scientific">Eschrichtius robustus</name>
    <name type="common">California gray whale</name>
    <name type="synonym">Eschrichtius gibbosus</name>
    <dbReference type="NCBI Taxonomy" id="9764"/>
    <lineage>
        <taxon>Eukaryota</taxon>
        <taxon>Metazoa</taxon>
        <taxon>Chordata</taxon>
        <taxon>Craniata</taxon>
        <taxon>Vertebrata</taxon>
        <taxon>Euteleostomi</taxon>
        <taxon>Mammalia</taxon>
        <taxon>Eutheria</taxon>
        <taxon>Laurasiatheria</taxon>
        <taxon>Artiodactyla</taxon>
        <taxon>Whippomorpha</taxon>
        <taxon>Cetacea</taxon>
        <taxon>Mysticeti</taxon>
        <taxon>Eschrichtiidae</taxon>
        <taxon>Eschrichtius</taxon>
    </lineage>
</organism>
<protein>
    <submittedName>
        <fullName evidence="2">Uncharacterized protein</fullName>
    </submittedName>
</protein>
<dbReference type="EMBL" id="JAIQCJ010001054">
    <property type="protein sequence ID" value="KAJ8792969.1"/>
    <property type="molecule type" value="Genomic_DNA"/>
</dbReference>
<comment type="caution">
    <text evidence="2">The sequence shown here is derived from an EMBL/GenBank/DDBJ whole genome shotgun (WGS) entry which is preliminary data.</text>
</comment>
<proteinExistence type="predicted"/>
<reference evidence="2 3" key="1">
    <citation type="submission" date="2022-11" db="EMBL/GenBank/DDBJ databases">
        <title>Whole genome sequence of Eschrichtius robustus ER-17-0199.</title>
        <authorList>
            <person name="Bruniche-Olsen A."/>
            <person name="Black A.N."/>
            <person name="Fields C.J."/>
            <person name="Walden K."/>
            <person name="Dewoody J.A."/>
        </authorList>
    </citation>
    <scope>NUCLEOTIDE SEQUENCE [LARGE SCALE GENOMIC DNA]</scope>
    <source>
        <strain evidence="2">ER-17-0199</strain>
        <tissue evidence="2">Blubber</tissue>
    </source>
</reference>
<evidence type="ECO:0000313" key="3">
    <source>
        <dbReference type="Proteomes" id="UP001159641"/>
    </source>
</evidence>
<sequence>MADLANEGRGGAVGGQPAARERAAGGPGATGPRAEHPGVRGACLLRESGPAGPAAVPHCVPLGRAHRPGPSLPVAPALPPSGQTALETAGAAALRPFRLAGQAGGRRGREARPQRLGFGCKWISGPGRGPSAPRSLPAPSFSGTPAFPLPRPGC</sequence>
<dbReference type="AlphaFoldDB" id="A0AB34HN41"/>
<name>A0AB34HN41_ESCRO</name>
<evidence type="ECO:0000313" key="2">
    <source>
        <dbReference type="EMBL" id="KAJ8792969.1"/>
    </source>
</evidence>
<feature type="region of interest" description="Disordered" evidence="1">
    <location>
        <begin position="1"/>
        <end position="51"/>
    </location>
</feature>
<gene>
    <name evidence="2" type="ORF">J1605_003937</name>
</gene>
<dbReference type="Proteomes" id="UP001159641">
    <property type="component" value="Unassembled WGS sequence"/>
</dbReference>
<accession>A0AB34HN41</accession>
<keyword evidence="3" id="KW-1185">Reference proteome</keyword>
<evidence type="ECO:0000256" key="1">
    <source>
        <dbReference type="SAM" id="MobiDB-lite"/>
    </source>
</evidence>
<feature type="region of interest" description="Disordered" evidence="1">
    <location>
        <begin position="102"/>
        <end position="154"/>
    </location>
</feature>